<dbReference type="Pfam" id="PF02949">
    <property type="entry name" value="7tm_6"/>
    <property type="match status" value="1"/>
</dbReference>
<feature type="transmembrane region" description="Helical" evidence="13">
    <location>
        <begin position="256"/>
        <end position="278"/>
    </location>
</feature>
<reference evidence="14 15" key="1">
    <citation type="journal article" date="2007" name="Nature">
        <title>Evolution of genes and genomes on the Drosophila phylogeny.</title>
        <authorList>
            <consortium name="Drosophila 12 Genomes Consortium"/>
            <person name="Clark A.G."/>
            <person name="Eisen M.B."/>
            <person name="Smith D.R."/>
            <person name="Bergman C.M."/>
            <person name="Oliver B."/>
            <person name="Markow T.A."/>
            <person name="Kaufman T.C."/>
            <person name="Kellis M."/>
            <person name="Gelbart W."/>
            <person name="Iyer V.N."/>
            <person name="Pollard D.A."/>
            <person name="Sackton T.B."/>
            <person name="Larracuente A.M."/>
            <person name="Singh N.D."/>
            <person name="Abad J.P."/>
            <person name="Abt D.N."/>
            <person name="Adryan B."/>
            <person name="Aguade M."/>
            <person name="Akashi H."/>
            <person name="Anderson W.W."/>
            <person name="Aquadro C.F."/>
            <person name="Ardell D.H."/>
            <person name="Arguello R."/>
            <person name="Artieri C.G."/>
            <person name="Barbash D.A."/>
            <person name="Barker D."/>
            <person name="Barsanti P."/>
            <person name="Batterham P."/>
            <person name="Batzoglou S."/>
            <person name="Begun D."/>
            <person name="Bhutkar A."/>
            <person name="Blanco E."/>
            <person name="Bosak S.A."/>
            <person name="Bradley R.K."/>
            <person name="Brand A.D."/>
            <person name="Brent M.R."/>
            <person name="Brooks A.N."/>
            <person name="Brown R.H."/>
            <person name="Butlin R.K."/>
            <person name="Caggese C."/>
            <person name="Calvi B.R."/>
            <person name="Bernardo de Carvalho A."/>
            <person name="Caspi A."/>
            <person name="Castrezana S."/>
            <person name="Celniker S.E."/>
            <person name="Chang J.L."/>
            <person name="Chapple C."/>
            <person name="Chatterji S."/>
            <person name="Chinwalla A."/>
            <person name="Civetta A."/>
            <person name="Clifton S.W."/>
            <person name="Comeron J.M."/>
            <person name="Costello J.C."/>
            <person name="Coyne J.A."/>
            <person name="Daub J."/>
            <person name="David R.G."/>
            <person name="Delcher A.L."/>
            <person name="Delehaunty K."/>
            <person name="Do C.B."/>
            <person name="Ebling H."/>
            <person name="Edwards K."/>
            <person name="Eickbush T."/>
            <person name="Evans J.D."/>
            <person name="Filipski A."/>
            <person name="Findeiss S."/>
            <person name="Freyhult E."/>
            <person name="Fulton L."/>
            <person name="Fulton R."/>
            <person name="Garcia A.C."/>
            <person name="Gardiner A."/>
            <person name="Garfield D.A."/>
            <person name="Garvin B.E."/>
            <person name="Gibson G."/>
            <person name="Gilbert D."/>
            <person name="Gnerre S."/>
            <person name="Godfrey J."/>
            <person name="Good R."/>
            <person name="Gotea V."/>
            <person name="Gravely B."/>
            <person name="Greenberg A.J."/>
            <person name="Griffiths-Jones S."/>
            <person name="Gross S."/>
            <person name="Guigo R."/>
            <person name="Gustafson E.A."/>
            <person name="Haerty W."/>
            <person name="Hahn M.W."/>
            <person name="Halligan D.L."/>
            <person name="Halpern A.L."/>
            <person name="Halter G.M."/>
            <person name="Han M.V."/>
            <person name="Heger A."/>
            <person name="Hillier L."/>
            <person name="Hinrichs A.S."/>
            <person name="Holmes I."/>
            <person name="Hoskins R.A."/>
            <person name="Hubisz M.J."/>
            <person name="Hultmark D."/>
            <person name="Huntley M.A."/>
            <person name="Jaffe D.B."/>
            <person name="Jagadeeshan S."/>
            <person name="Jeck W.R."/>
            <person name="Johnson J."/>
            <person name="Jones C.D."/>
            <person name="Jordan W.C."/>
            <person name="Karpen G.H."/>
            <person name="Kataoka E."/>
            <person name="Keightley P.D."/>
            <person name="Kheradpour P."/>
            <person name="Kirkness E.F."/>
            <person name="Koerich L.B."/>
            <person name="Kristiansen K."/>
            <person name="Kudrna D."/>
            <person name="Kulathinal R.J."/>
            <person name="Kumar S."/>
            <person name="Kwok R."/>
            <person name="Lander E."/>
            <person name="Langley C.H."/>
            <person name="Lapoint R."/>
            <person name="Lazzaro B.P."/>
            <person name="Lee S.J."/>
            <person name="Levesque L."/>
            <person name="Li R."/>
            <person name="Lin C.F."/>
            <person name="Lin M.F."/>
            <person name="Lindblad-Toh K."/>
            <person name="Llopart A."/>
            <person name="Long M."/>
            <person name="Low L."/>
            <person name="Lozovsky E."/>
            <person name="Lu J."/>
            <person name="Luo M."/>
            <person name="Machado C.A."/>
            <person name="Makalowski W."/>
            <person name="Marzo M."/>
            <person name="Matsuda M."/>
            <person name="Matzkin L."/>
            <person name="McAllister B."/>
            <person name="McBride C.S."/>
            <person name="McKernan B."/>
            <person name="McKernan K."/>
            <person name="Mendez-Lago M."/>
            <person name="Minx P."/>
            <person name="Mollenhauer M.U."/>
            <person name="Montooth K."/>
            <person name="Mount S.M."/>
            <person name="Mu X."/>
            <person name="Myers E."/>
            <person name="Negre B."/>
            <person name="Newfeld S."/>
            <person name="Nielsen R."/>
            <person name="Noor M.A."/>
            <person name="O'Grady P."/>
            <person name="Pachter L."/>
            <person name="Papaceit M."/>
            <person name="Parisi M.J."/>
            <person name="Parisi M."/>
            <person name="Parts L."/>
            <person name="Pedersen J.S."/>
            <person name="Pesole G."/>
            <person name="Phillippy A.M."/>
            <person name="Ponting C.P."/>
            <person name="Pop M."/>
            <person name="Porcelli D."/>
            <person name="Powell J.R."/>
            <person name="Prohaska S."/>
            <person name="Pruitt K."/>
            <person name="Puig M."/>
            <person name="Quesneville H."/>
            <person name="Ram K.R."/>
            <person name="Rand D."/>
            <person name="Rasmussen M.D."/>
            <person name="Reed L.K."/>
            <person name="Reenan R."/>
            <person name="Reily A."/>
            <person name="Remington K.A."/>
            <person name="Rieger T.T."/>
            <person name="Ritchie M.G."/>
            <person name="Robin C."/>
            <person name="Rogers Y.H."/>
            <person name="Rohde C."/>
            <person name="Rozas J."/>
            <person name="Rubenfield M.J."/>
            <person name="Ruiz A."/>
            <person name="Russo S."/>
            <person name="Salzberg S.L."/>
            <person name="Sanchez-Gracia A."/>
            <person name="Saranga D.J."/>
            <person name="Sato H."/>
            <person name="Schaeffer S.W."/>
            <person name="Schatz M.C."/>
            <person name="Schlenke T."/>
            <person name="Schwartz R."/>
            <person name="Segarra C."/>
            <person name="Singh R.S."/>
            <person name="Sirot L."/>
            <person name="Sirota M."/>
            <person name="Sisneros N.B."/>
            <person name="Smith C.D."/>
            <person name="Smith T.F."/>
            <person name="Spieth J."/>
            <person name="Stage D.E."/>
            <person name="Stark A."/>
            <person name="Stephan W."/>
            <person name="Strausberg R.L."/>
            <person name="Strempel S."/>
            <person name="Sturgill D."/>
            <person name="Sutton G."/>
            <person name="Sutton G.G."/>
            <person name="Tao W."/>
            <person name="Teichmann S."/>
            <person name="Tobari Y.N."/>
            <person name="Tomimura Y."/>
            <person name="Tsolas J.M."/>
            <person name="Valente V.L."/>
            <person name="Venter E."/>
            <person name="Venter J.C."/>
            <person name="Vicario S."/>
            <person name="Vieira F.G."/>
            <person name="Vilella A.J."/>
            <person name="Villasante A."/>
            <person name="Walenz B."/>
            <person name="Wang J."/>
            <person name="Wasserman M."/>
            <person name="Watts T."/>
            <person name="Wilson D."/>
            <person name="Wilson R.K."/>
            <person name="Wing R.A."/>
            <person name="Wolfner M.F."/>
            <person name="Wong A."/>
            <person name="Wong G.K."/>
            <person name="Wu C.I."/>
            <person name="Wu G."/>
            <person name="Yamamoto D."/>
            <person name="Yang H.P."/>
            <person name="Yang S.P."/>
            <person name="Yorke J.A."/>
            <person name="Yoshida K."/>
            <person name="Zdobnov E."/>
            <person name="Zhang P."/>
            <person name="Zhang Y."/>
            <person name="Zimin A.V."/>
            <person name="Baldwin J."/>
            <person name="Abdouelleil A."/>
            <person name="Abdulkadir J."/>
            <person name="Abebe A."/>
            <person name="Abera B."/>
            <person name="Abreu J."/>
            <person name="Acer S.C."/>
            <person name="Aftuck L."/>
            <person name="Alexander A."/>
            <person name="An P."/>
            <person name="Anderson E."/>
            <person name="Anderson S."/>
            <person name="Arachi H."/>
            <person name="Azer M."/>
            <person name="Bachantsang P."/>
            <person name="Barry A."/>
            <person name="Bayul T."/>
            <person name="Berlin A."/>
            <person name="Bessette D."/>
            <person name="Bloom T."/>
            <person name="Blye J."/>
            <person name="Boguslavskiy L."/>
            <person name="Bonnet C."/>
            <person name="Boukhgalter B."/>
            <person name="Bourzgui I."/>
            <person name="Brown A."/>
            <person name="Cahill P."/>
            <person name="Channer S."/>
            <person name="Cheshatsang Y."/>
            <person name="Chuda L."/>
            <person name="Citroen M."/>
            <person name="Collymore A."/>
            <person name="Cooke P."/>
            <person name="Costello M."/>
            <person name="D'Aco K."/>
            <person name="Daza R."/>
            <person name="De Haan G."/>
            <person name="DeGray S."/>
            <person name="DeMaso C."/>
            <person name="Dhargay N."/>
            <person name="Dooley K."/>
            <person name="Dooley E."/>
            <person name="Doricent M."/>
            <person name="Dorje P."/>
            <person name="Dorjee K."/>
            <person name="Dupes A."/>
            <person name="Elong R."/>
            <person name="Falk J."/>
            <person name="Farina A."/>
            <person name="Faro S."/>
            <person name="Ferguson D."/>
            <person name="Fisher S."/>
            <person name="Foley C.D."/>
            <person name="Franke A."/>
            <person name="Friedrich D."/>
            <person name="Gadbois L."/>
            <person name="Gearin G."/>
            <person name="Gearin C.R."/>
            <person name="Giannoukos G."/>
            <person name="Goode T."/>
            <person name="Graham J."/>
            <person name="Grandbois E."/>
            <person name="Grewal S."/>
            <person name="Gyaltsen K."/>
            <person name="Hafez N."/>
            <person name="Hagos B."/>
            <person name="Hall J."/>
            <person name="Henson C."/>
            <person name="Hollinger A."/>
            <person name="Honan T."/>
            <person name="Huard M.D."/>
            <person name="Hughes L."/>
            <person name="Hurhula B."/>
            <person name="Husby M.E."/>
            <person name="Kamat A."/>
            <person name="Kanga B."/>
            <person name="Kashin S."/>
            <person name="Khazanovich D."/>
            <person name="Kisner P."/>
            <person name="Lance K."/>
            <person name="Lara M."/>
            <person name="Lee W."/>
            <person name="Lennon N."/>
            <person name="Letendre F."/>
            <person name="LeVine R."/>
            <person name="Lipovsky A."/>
            <person name="Liu X."/>
            <person name="Liu J."/>
            <person name="Liu S."/>
            <person name="Lokyitsang T."/>
            <person name="Lokyitsang Y."/>
            <person name="Lubonja R."/>
            <person name="Lui A."/>
            <person name="MacDonald P."/>
            <person name="Magnisalis V."/>
            <person name="Maru K."/>
            <person name="Matthews C."/>
            <person name="McCusker W."/>
            <person name="McDonough S."/>
            <person name="Mehta T."/>
            <person name="Meldrim J."/>
            <person name="Meneus L."/>
            <person name="Mihai O."/>
            <person name="Mihalev A."/>
            <person name="Mihova T."/>
            <person name="Mittelman R."/>
            <person name="Mlenga V."/>
            <person name="Montmayeur A."/>
            <person name="Mulrain L."/>
            <person name="Navidi A."/>
            <person name="Naylor J."/>
            <person name="Negash T."/>
            <person name="Nguyen T."/>
            <person name="Nguyen N."/>
            <person name="Nicol R."/>
            <person name="Norbu C."/>
            <person name="Norbu N."/>
            <person name="Novod N."/>
            <person name="O'Neill B."/>
            <person name="Osman S."/>
            <person name="Markiewicz E."/>
            <person name="Oyono O.L."/>
            <person name="Patti C."/>
            <person name="Phunkhang P."/>
            <person name="Pierre F."/>
            <person name="Priest M."/>
            <person name="Raghuraman S."/>
            <person name="Rege F."/>
            <person name="Reyes R."/>
            <person name="Rise C."/>
            <person name="Rogov P."/>
            <person name="Ross K."/>
            <person name="Ryan E."/>
            <person name="Settipalli S."/>
            <person name="Shea T."/>
            <person name="Sherpa N."/>
            <person name="Shi L."/>
            <person name="Shih D."/>
            <person name="Sparrow T."/>
            <person name="Spaulding J."/>
            <person name="Stalker J."/>
            <person name="Stange-Thomann N."/>
            <person name="Stavropoulos S."/>
            <person name="Stone C."/>
            <person name="Strader C."/>
            <person name="Tesfaye S."/>
            <person name="Thomson T."/>
            <person name="Thoulutsang Y."/>
            <person name="Thoulutsang D."/>
            <person name="Topham K."/>
            <person name="Topping I."/>
            <person name="Tsamla T."/>
            <person name="Vassiliev H."/>
            <person name="Vo A."/>
            <person name="Wangchuk T."/>
            <person name="Wangdi T."/>
            <person name="Weiand M."/>
            <person name="Wilkinson J."/>
            <person name="Wilson A."/>
            <person name="Yadav S."/>
            <person name="Young G."/>
            <person name="Yu Q."/>
            <person name="Zembek L."/>
            <person name="Zhong D."/>
            <person name="Zimmer A."/>
            <person name="Zwirko Z."/>
            <person name="Jaffe D.B."/>
            <person name="Alvarez P."/>
            <person name="Brockman W."/>
            <person name="Butler J."/>
            <person name="Chin C."/>
            <person name="Gnerre S."/>
            <person name="Grabherr M."/>
            <person name="Kleber M."/>
            <person name="Mauceli E."/>
            <person name="MacCallum I."/>
        </authorList>
    </citation>
    <scope>NUCLEOTIDE SEQUENCE [LARGE SCALE GENOMIC DNA]</scope>
    <source>
        <strain evidence="15">Tucson 15081-1352.22</strain>
    </source>
</reference>
<dbReference type="PhylomeDB" id="B4KBD2"/>
<feature type="transmembrane region" description="Helical" evidence="13">
    <location>
        <begin position="176"/>
        <end position="206"/>
    </location>
</feature>
<evidence type="ECO:0000256" key="7">
    <source>
        <dbReference type="ARBA" id="ARBA00023136"/>
    </source>
</evidence>
<feature type="transmembrane region" description="Helical" evidence="13">
    <location>
        <begin position="133"/>
        <end position="156"/>
    </location>
</feature>
<evidence type="ECO:0000256" key="8">
    <source>
        <dbReference type="ARBA" id="ARBA00023170"/>
    </source>
</evidence>
<evidence type="ECO:0000256" key="13">
    <source>
        <dbReference type="RuleBase" id="RU351113"/>
    </source>
</evidence>
<dbReference type="GO" id="GO:0007165">
    <property type="term" value="P:signal transduction"/>
    <property type="evidence" value="ECO:0007669"/>
    <property type="project" value="UniProtKB-KW"/>
</dbReference>
<keyword evidence="7 13" id="KW-0472">Membrane</keyword>
<dbReference type="KEGG" id="dmo:Dmoj_GI22000"/>
<comment type="similarity">
    <text evidence="11">Belongs to the insect chemoreceptor superfamily. Heteromeric odorant receptor channel (TC 1.A.69) family. Or2a subfamily.</text>
</comment>
<dbReference type="Proteomes" id="UP000009192">
    <property type="component" value="Unassembled WGS sequence"/>
</dbReference>
<accession>B4KBD2</accession>
<dbReference type="eggNOG" id="ENOG502SV87">
    <property type="taxonomic scope" value="Eukaryota"/>
</dbReference>
<gene>
    <name evidence="14" type="primary">Dmoj\GI22000</name>
    <name evidence="14" type="ORF">Dmoj_GI22000</name>
</gene>
<evidence type="ECO:0000256" key="3">
    <source>
        <dbReference type="ARBA" id="ARBA00022606"/>
    </source>
</evidence>
<comment type="subcellular location">
    <subcellularLocation>
        <location evidence="1 13">Cell membrane</location>
        <topology evidence="1 13">Multi-pass membrane protein</topology>
    </subcellularLocation>
</comment>
<keyword evidence="4 13" id="KW-0812">Transmembrane</keyword>
<evidence type="ECO:0000256" key="11">
    <source>
        <dbReference type="ARBA" id="ARBA00037946"/>
    </source>
</evidence>
<evidence type="ECO:0000256" key="9">
    <source>
        <dbReference type="ARBA" id="ARBA00023224"/>
    </source>
</evidence>
<dbReference type="GO" id="GO:0004984">
    <property type="term" value="F:olfactory receptor activity"/>
    <property type="evidence" value="ECO:0007669"/>
    <property type="project" value="InterPro"/>
</dbReference>
<dbReference type="FunCoup" id="B4KBD2">
    <property type="interactions" value="27"/>
</dbReference>
<dbReference type="PANTHER" id="PTHR21137">
    <property type="entry name" value="ODORANT RECEPTOR"/>
    <property type="match status" value="1"/>
</dbReference>
<comment type="caution">
    <text evidence="13">Lacks conserved residue(s) required for the propagation of feature annotation.</text>
</comment>
<proteinExistence type="inferred from homology"/>
<dbReference type="HOGENOM" id="CLU_033399_6_3_1"/>
<name>B4KBD2_DROMO</name>
<keyword evidence="5 13" id="KW-0552">Olfaction</keyword>
<keyword evidence="2" id="KW-1003">Cell membrane</keyword>
<evidence type="ECO:0000313" key="15">
    <source>
        <dbReference type="Proteomes" id="UP000009192"/>
    </source>
</evidence>
<dbReference type="OMA" id="MWLEAFV"/>
<evidence type="ECO:0000256" key="5">
    <source>
        <dbReference type="ARBA" id="ARBA00022725"/>
    </source>
</evidence>
<evidence type="ECO:0000256" key="1">
    <source>
        <dbReference type="ARBA" id="ARBA00004651"/>
    </source>
</evidence>
<keyword evidence="9 13" id="KW-0807">Transducer</keyword>
<evidence type="ECO:0000256" key="12">
    <source>
        <dbReference type="ARBA" id="ARBA00038679"/>
    </source>
</evidence>
<feature type="transmembrane region" description="Helical" evidence="13">
    <location>
        <begin position="75"/>
        <end position="94"/>
    </location>
</feature>
<sequence>MTTQTERTDAINWVLRIMRLGGLWPLSTSREEPPLQVFLKVNYRYVLHVPITFTFIGLMWLEAFVSNNLEQAGQVLYMSLTEIALVVKILNIWYRSTAARRIMGHMKHSSDYELQSEQEHSYWQQQQRLFKCYFYLFLLASLGVVYSSCIGVLFLHDYELPFDYFVPFEYRNERRYYYAYGYSLIGMTVTSVSNVCLDALGCYFLFHLSLLYRLLGYRVRGLEYIGSETEFKKKLVIIFKLHNRLRNLTFQIETLVSPYVLSQIVLSAFIICFSGYRLQHVGIRANPGQFISMLQFLSVMVLEIFLPCYFGNEVTVYAHQLTNDVYNTNWPQCDKRSRQLLIAYMEHLKKPTKIRAGYFFEVGLPIFVKTMNNAYSFFALLLNASKKT</sequence>
<dbReference type="GO" id="GO:0005886">
    <property type="term" value="C:plasma membrane"/>
    <property type="evidence" value="ECO:0007669"/>
    <property type="project" value="UniProtKB-SubCell"/>
</dbReference>
<evidence type="ECO:0000313" key="14">
    <source>
        <dbReference type="EMBL" id="EDW16860.1"/>
    </source>
</evidence>
<evidence type="ECO:0000256" key="6">
    <source>
        <dbReference type="ARBA" id="ARBA00022989"/>
    </source>
</evidence>
<evidence type="ECO:0000256" key="10">
    <source>
        <dbReference type="ARBA" id="ARBA00037764"/>
    </source>
</evidence>
<keyword evidence="8 13" id="KW-0675">Receptor</keyword>
<dbReference type="AlphaFoldDB" id="B4KBD2"/>
<comment type="function">
    <text evidence="10">Odorant receptor which mediates acceptance or avoidance behavior, depending on its substrates. The odorant receptor repertoire encodes a large collection of odor stimuli that vary widely in identity, intensity, and duration. May form a complex with Orco to form odorant-sensing units, providing sensitive and prolonged odorant signaling and calcium permeability.</text>
</comment>
<feature type="transmembrane region" description="Helical" evidence="13">
    <location>
        <begin position="45"/>
        <end position="63"/>
    </location>
</feature>
<comment type="subunit">
    <text evidence="12">Interacts with Orco. Complexes exist early in the endomembrane system in olfactory sensory neurons (OSNs), coupling these complexes to the conserved ciliary trafficking pathway.</text>
</comment>
<organism evidence="14 15">
    <name type="scientific">Drosophila mojavensis</name>
    <name type="common">Fruit fly</name>
    <dbReference type="NCBI Taxonomy" id="7230"/>
    <lineage>
        <taxon>Eukaryota</taxon>
        <taxon>Metazoa</taxon>
        <taxon>Ecdysozoa</taxon>
        <taxon>Arthropoda</taxon>
        <taxon>Hexapoda</taxon>
        <taxon>Insecta</taxon>
        <taxon>Pterygota</taxon>
        <taxon>Neoptera</taxon>
        <taxon>Endopterygota</taxon>
        <taxon>Diptera</taxon>
        <taxon>Brachycera</taxon>
        <taxon>Muscomorpha</taxon>
        <taxon>Ephydroidea</taxon>
        <taxon>Drosophilidae</taxon>
        <taxon>Drosophila</taxon>
    </lineage>
</organism>
<dbReference type="InParanoid" id="B4KBD2"/>
<keyword evidence="15" id="KW-1185">Reference proteome</keyword>
<dbReference type="PANTHER" id="PTHR21137:SF37">
    <property type="entry name" value="ODORANT RECEPTOR 46A, ISOFORM B-RELATED"/>
    <property type="match status" value="1"/>
</dbReference>
<feature type="transmembrane region" description="Helical" evidence="13">
    <location>
        <begin position="290"/>
        <end position="310"/>
    </location>
</feature>
<dbReference type="EMBL" id="CH933806">
    <property type="protein sequence ID" value="EDW16860.1"/>
    <property type="molecule type" value="Genomic_DNA"/>
</dbReference>
<protein>
    <recommendedName>
        <fullName evidence="13">Odorant receptor</fullName>
    </recommendedName>
</protein>
<evidence type="ECO:0000256" key="4">
    <source>
        <dbReference type="ARBA" id="ARBA00022692"/>
    </source>
</evidence>
<evidence type="ECO:0000256" key="2">
    <source>
        <dbReference type="ARBA" id="ARBA00022475"/>
    </source>
</evidence>
<dbReference type="OrthoDB" id="7548151at2759"/>
<dbReference type="InterPro" id="IPR004117">
    <property type="entry name" value="7tm6_olfct_rcpt"/>
</dbReference>
<keyword evidence="6 13" id="KW-1133">Transmembrane helix</keyword>
<keyword evidence="3 13" id="KW-0716">Sensory transduction</keyword>
<dbReference type="GO" id="GO:0005549">
    <property type="term" value="F:odorant binding"/>
    <property type="evidence" value="ECO:0007669"/>
    <property type="project" value="InterPro"/>
</dbReference>